<evidence type="ECO:0000256" key="4">
    <source>
        <dbReference type="ARBA" id="ARBA00022777"/>
    </source>
</evidence>
<dbReference type="InterPro" id="IPR008271">
    <property type="entry name" value="Ser/Thr_kinase_AS"/>
</dbReference>
<accession>A0A0M0K066</accession>
<dbReference type="InterPro" id="IPR000719">
    <property type="entry name" value="Prot_kinase_dom"/>
</dbReference>
<dbReference type="Gene3D" id="3.30.200.20">
    <property type="entry name" value="Phosphorylase Kinase, domain 1"/>
    <property type="match status" value="1"/>
</dbReference>
<reference evidence="10" key="1">
    <citation type="journal article" date="2015" name="PLoS Genet.">
        <title>Genome Sequence and Transcriptome Analyses of Chrysochromulina tobin: Metabolic Tools for Enhanced Algal Fitness in the Prominent Order Prymnesiales (Haptophyceae).</title>
        <authorList>
            <person name="Hovde B.T."/>
            <person name="Deodato C.R."/>
            <person name="Hunsperger H.M."/>
            <person name="Ryken S.A."/>
            <person name="Yost W."/>
            <person name="Jha R.K."/>
            <person name="Patterson J."/>
            <person name="Monnat R.J. Jr."/>
            <person name="Barlow S.B."/>
            <person name="Starkenburg S.R."/>
            <person name="Cattolico R.A."/>
        </authorList>
    </citation>
    <scope>NUCLEOTIDE SEQUENCE</scope>
    <source>
        <strain evidence="10">CCMP291</strain>
    </source>
</reference>
<dbReference type="CDD" id="cd05117">
    <property type="entry name" value="STKc_CAMK"/>
    <property type="match status" value="1"/>
</dbReference>
<dbReference type="Proteomes" id="UP000037460">
    <property type="component" value="Unassembled WGS sequence"/>
</dbReference>
<organism evidence="9 10">
    <name type="scientific">Chrysochromulina tobinii</name>
    <dbReference type="NCBI Taxonomy" id="1460289"/>
    <lineage>
        <taxon>Eukaryota</taxon>
        <taxon>Haptista</taxon>
        <taxon>Haptophyta</taxon>
        <taxon>Prymnesiophyceae</taxon>
        <taxon>Prymnesiales</taxon>
        <taxon>Chrysochromulinaceae</taxon>
        <taxon>Chrysochromulina</taxon>
    </lineage>
</organism>
<protein>
    <submittedName>
        <fullName evidence="9">Calcium calmodulin-dependent protein kinase type 1d-like protein</fullName>
    </submittedName>
</protein>
<evidence type="ECO:0000256" key="1">
    <source>
        <dbReference type="ARBA" id="ARBA00022527"/>
    </source>
</evidence>
<dbReference type="Pfam" id="PF00069">
    <property type="entry name" value="Pkinase"/>
    <property type="match status" value="1"/>
</dbReference>
<dbReference type="SMART" id="SM00220">
    <property type="entry name" value="S_TKc"/>
    <property type="match status" value="1"/>
</dbReference>
<dbReference type="PROSITE" id="PS00107">
    <property type="entry name" value="PROTEIN_KINASE_ATP"/>
    <property type="match status" value="1"/>
</dbReference>
<evidence type="ECO:0000256" key="5">
    <source>
        <dbReference type="ARBA" id="ARBA00022840"/>
    </source>
</evidence>
<sequence>MVQTAPRARAAQPKFTDVTVKDIGEAGYSLGHTLGEGRFSQVVLGTHDATGELYAVKVVDQAALEEDEEASEALRIEVEVLKRAASHPNIISLHAVVRTPPATYLVMEVMNGGELFDAIIARGSFPETEARELLRQLLSALAYCHSLGVVHRDLKPENVLFVDEGQTTLKLIDFGYAAMHRPGVDKLRGLSGTPDYVAPEVLSWYEGDPEGEPDPNELRLEYDASCDMWSVGVILYILLCGFPPFYAEGEAELIARVRTGVFEFTSPYWDSISEDAKDLICSCLSLDPAERPTPAAALRHPWSAAASLQLTLEVEGARFGAAPSRAELQKQGATFVKVPRALFHDLYALCDAQRRGQLPDGSEAHFNELLQSLSSEVQQGHLGKRVS</sequence>
<dbReference type="AlphaFoldDB" id="A0A0M0K066"/>
<dbReference type="InterPro" id="IPR050205">
    <property type="entry name" value="CDPK_Ser/Thr_kinases"/>
</dbReference>
<dbReference type="PROSITE" id="PS00108">
    <property type="entry name" value="PROTEIN_KINASE_ST"/>
    <property type="match status" value="1"/>
</dbReference>
<dbReference type="FunFam" id="1.10.510.10:FF:000571">
    <property type="entry name" value="Maternal embryonic leucine zipper kinase"/>
    <property type="match status" value="1"/>
</dbReference>
<dbReference type="GO" id="GO:0005524">
    <property type="term" value="F:ATP binding"/>
    <property type="evidence" value="ECO:0007669"/>
    <property type="project" value="UniProtKB-UniRule"/>
</dbReference>
<dbReference type="GO" id="GO:0004674">
    <property type="term" value="F:protein serine/threonine kinase activity"/>
    <property type="evidence" value="ECO:0007669"/>
    <property type="project" value="UniProtKB-KW"/>
</dbReference>
<dbReference type="InterPro" id="IPR011009">
    <property type="entry name" value="Kinase-like_dom_sf"/>
</dbReference>
<dbReference type="SUPFAM" id="SSF56112">
    <property type="entry name" value="Protein kinase-like (PK-like)"/>
    <property type="match status" value="1"/>
</dbReference>
<evidence type="ECO:0000256" key="3">
    <source>
        <dbReference type="ARBA" id="ARBA00022741"/>
    </source>
</evidence>
<keyword evidence="10" id="KW-1185">Reference proteome</keyword>
<dbReference type="OrthoDB" id="40902at2759"/>
<keyword evidence="1 7" id="KW-0723">Serine/threonine-protein kinase</keyword>
<evidence type="ECO:0000313" key="9">
    <source>
        <dbReference type="EMBL" id="KOO31788.1"/>
    </source>
</evidence>
<keyword evidence="3 6" id="KW-0547">Nucleotide-binding</keyword>
<dbReference type="PANTHER" id="PTHR24349">
    <property type="entry name" value="SERINE/THREONINE-PROTEIN KINASE"/>
    <property type="match status" value="1"/>
</dbReference>
<gene>
    <name evidence="9" type="ORF">Ctob_014363</name>
</gene>
<keyword evidence="5 6" id="KW-0067">ATP-binding</keyword>
<evidence type="ECO:0000256" key="2">
    <source>
        <dbReference type="ARBA" id="ARBA00022679"/>
    </source>
</evidence>
<keyword evidence="4 9" id="KW-0418">Kinase</keyword>
<evidence type="ECO:0000256" key="7">
    <source>
        <dbReference type="RuleBase" id="RU000304"/>
    </source>
</evidence>
<dbReference type="Gene3D" id="1.10.510.10">
    <property type="entry name" value="Transferase(Phosphotransferase) domain 1"/>
    <property type="match status" value="1"/>
</dbReference>
<dbReference type="InterPro" id="IPR017441">
    <property type="entry name" value="Protein_kinase_ATP_BS"/>
</dbReference>
<comment type="caution">
    <text evidence="9">The sequence shown here is derived from an EMBL/GenBank/DDBJ whole genome shotgun (WGS) entry which is preliminary data.</text>
</comment>
<keyword evidence="2" id="KW-0808">Transferase</keyword>
<evidence type="ECO:0000259" key="8">
    <source>
        <dbReference type="PROSITE" id="PS50011"/>
    </source>
</evidence>
<comment type="similarity">
    <text evidence="7">Belongs to the protein kinase superfamily.</text>
</comment>
<evidence type="ECO:0000313" key="10">
    <source>
        <dbReference type="Proteomes" id="UP000037460"/>
    </source>
</evidence>
<name>A0A0M0K066_9EUKA</name>
<feature type="domain" description="Protein kinase" evidence="8">
    <location>
        <begin position="28"/>
        <end position="303"/>
    </location>
</feature>
<evidence type="ECO:0000256" key="6">
    <source>
        <dbReference type="PROSITE-ProRule" id="PRU10141"/>
    </source>
</evidence>
<dbReference type="EMBL" id="JWZX01001932">
    <property type="protein sequence ID" value="KOO31788.1"/>
    <property type="molecule type" value="Genomic_DNA"/>
</dbReference>
<proteinExistence type="inferred from homology"/>
<dbReference type="PROSITE" id="PS50011">
    <property type="entry name" value="PROTEIN_KINASE_DOM"/>
    <property type="match status" value="1"/>
</dbReference>
<feature type="binding site" evidence="6">
    <location>
        <position position="57"/>
    </location>
    <ligand>
        <name>ATP</name>
        <dbReference type="ChEBI" id="CHEBI:30616"/>
    </ligand>
</feature>